<accession>A0AAD4JBP9</accession>
<gene>
    <name evidence="2" type="ORF">C2S53_009540</name>
</gene>
<name>A0AAD4JBP9_PERFH</name>
<dbReference type="EMBL" id="SDAM02000092">
    <property type="protein sequence ID" value="KAH6830782.1"/>
    <property type="molecule type" value="Genomic_DNA"/>
</dbReference>
<evidence type="ECO:0000256" key="1">
    <source>
        <dbReference type="SAM" id="MobiDB-lite"/>
    </source>
</evidence>
<sequence>MRTVVSDEGELRHWVFVETPKVFNYIVDGEELRTAELKSEYQHNLQQGSKMKSMAAEVPDEGGRSSK</sequence>
<dbReference type="Proteomes" id="UP001190926">
    <property type="component" value="Unassembled WGS sequence"/>
</dbReference>
<reference evidence="2 3" key="1">
    <citation type="journal article" date="2021" name="Nat. Commun.">
        <title>Incipient diploidization of the medicinal plant Perilla within 10,000 years.</title>
        <authorList>
            <person name="Zhang Y."/>
            <person name="Shen Q."/>
            <person name="Leng L."/>
            <person name="Zhang D."/>
            <person name="Chen S."/>
            <person name="Shi Y."/>
            <person name="Ning Z."/>
            <person name="Chen S."/>
        </authorList>
    </citation>
    <scope>NUCLEOTIDE SEQUENCE [LARGE SCALE GENOMIC DNA]</scope>
    <source>
        <strain evidence="3">cv. PC099</strain>
    </source>
</reference>
<evidence type="ECO:0000313" key="3">
    <source>
        <dbReference type="Proteomes" id="UP001190926"/>
    </source>
</evidence>
<keyword evidence="3" id="KW-1185">Reference proteome</keyword>
<dbReference type="AlphaFoldDB" id="A0AAD4JBP9"/>
<organism evidence="2 3">
    <name type="scientific">Perilla frutescens var. hirtella</name>
    <name type="common">Perilla citriodora</name>
    <name type="synonym">Perilla setoyensis</name>
    <dbReference type="NCBI Taxonomy" id="608512"/>
    <lineage>
        <taxon>Eukaryota</taxon>
        <taxon>Viridiplantae</taxon>
        <taxon>Streptophyta</taxon>
        <taxon>Embryophyta</taxon>
        <taxon>Tracheophyta</taxon>
        <taxon>Spermatophyta</taxon>
        <taxon>Magnoliopsida</taxon>
        <taxon>eudicotyledons</taxon>
        <taxon>Gunneridae</taxon>
        <taxon>Pentapetalae</taxon>
        <taxon>asterids</taxon>
        <taxon>lamiids</taxon>
        <taxon>Lamiales</taxon>
        <taxon>Lamiaceae</taxon>
        <taxon>Nepetoideae</taxon>
        <taxon>Elsholtzieae</taxon>
        <taxon>Perilla</taxon>
    </lineage>
</organism>
<comment type="caution">
    <text evidence="2">The sequence shown here is derived from an EMBL/GenBank/DDBJ whole genome shotgun (WGS) entry which is preliminary data.</text>
</comment>
<proteinExistence type="predicted"/>
<evidence type="ECO:0000313" key="2">
    <source>
        <dbReference type="EMBL" id="KAH6830782.1"/>
    </source>
</evidence>
<feature type="region of interest" description="Disordered" evidence="1">
    <location>
        <begin position="43"/>
        <end position="67"/>
    </location>
</feature>
<protein>
    <submittedName>
        <fullName evidence="2">Uncharacterized protein</fullName>
    </submittedName>
</protein>